<dbReference type="OMA" id="CFRFEAT"/>
<dbReference type="InterPro" id="IPR011016">
    <property type="entry name" value="Znf_RING-CH"/>
</dbReference>
<organism evidence="6 7">
    <name type="scientific">Saprolegnia diclina (strain VS20)</name>
    <dbReference type="NCBI Taxonomy" id="1156394"/>
    <lineage>
        <taxon>Eukaryota</taxon>
        <taxon>Sar</taxon>
        <taxon>Stramenopiles</taxon>
        <taxon>Oomycota</taxon>
        <taxon>Saprolegniomycetes</taxon>
        <taxon>Saprolegniales</taxon>
        <taxon>Saprolegniaceae</taxon>
        <taxon>Saprolegnia</taxon>
    </lineage>
</organism>
<evidence type="ECO:0000256" key="4">
    <source>
        <dbReference type="PROSITE-ProRule" id="PRU00175"/>
    </source>
</evidence>
<dbReference type="GO" id="GO:0005634">
    <property type="term" value="C:nucleus"/>
    <property type="evidence" value="ECO:0007669"/>
    <property type="project" value="TreeGrafter"/>
</dbReference>
<dbReference type="CDD" id="cd16454">
    <property type="entry name" value="RING-H2_PA-TM-RING"/>
    <property type="match status" value="1"/>
</dbReference>
<keyword evidence="7" id="KW-1185">Reference proteome</keyword>
<dbReference type="RefSeq" id="XP_008609314.1">
    <property type="nucleotide sequence ID" value="XM_008611092.1"/>
</dbReference>
<dbReference type="Pfam" id="PF13639">
    <property type="entry name" value="zf-RING_2"/>
    <property type="match status" value="1"/>
</dbReference>
<dbReference type="GeneID" id="19946106"/>
<protein>
    <recommendedName>
        <fullName evidence="5">RING-type domain-containing protein</fullName>
    </recommendedName>
</protein>
<dbReference type="SUPFAM" id="SSF57850">
    <property type="entry name" value="RING/U-box"/>
    <property type="match status" value="1"/>
</dbReference>
<dbReference type="VEuPathDB" id="FungiDB:SDRG_05379"/>
<evidence type="ECO:0000313" key="7">
    <source>
        <dbReference type="Proteomes" id="UP000030762"/>
    </source>
</evidence>
<dbReference type="GO" id="GO:0006511">
    <property type="term" value="P:ubiquitin-dependent protein catabolic process"/>
    <property type="evidence" value="ECO:0007669"/>
    <property type="project" value="TreeGrafter"/>
</dbReference>
<evidence type="ECO:0000256" key="1">
    <source>
        <dbReference type="ARBA" id="ARBA00022723"/>
    </source>
</evidence>
<evidence type="ECO:0000256" key="3">
    <source>
        <dbReference type="ARBA" id="ARBA00022833"/>
    </source>
</evidence>
<dbReference type="GO" id="GO:0008270">
    <property type="term" value="F:zinc ion binding"/>
    <property type="evidence" value="ECO:0007669"/>
    <property type="project" value="UniProtKB-KW"/>
</dbReference>
<dbReference type="GO" id="GO:0061630">
    <property type="term" value="F:ubiquitin protein ligase activity"/>
    <property type="evidence" value="ECO:0007669"/>
    <property type="project" value="TreeGrafter"/>
</dbReference>
<keyword evidence="1" id="KW-0479">Metal-binding</keyword>
<evidence type="ECO:0000313" key="6">
    <source>
        <dbReference type="EMBL" id="EQC37152.1"/>
    </source>
</evidence>
<gene>
    <name evidence="6" type="ORF">SDRG_05379</name>
</gene>
<dbReference type="PANTHER" id="PTHR45931:SF3">
    <property type="entry name" value="RING ZINC FINGER-CONTAINING PROTEIN"/>
    <property type="match status" value="1"/>
</dbReference>
<dbReference type="eggNOG" id="KOG0800">
    <property type="taxonomic scope" value="Eukaryota"/>
</dbReference>
<dbReference type="InParanoid" id="T0S360"/>
<dbReference type="PANTHER" id="PTHR45931">
    <property type="entry name" value="SI:CH211-59O9.10"/>
    <property type="match status" value="1"/>
</dbReference>
<accession>T0S360</accession>
<dbReference type="EMBL" id="JH767145">
    <property type="protein sequence ID" value="EQC37152.1"/>
    <property type="molecule type" value="Genomic_DNA"/>
</dbReference>
<sequence>MVFVSLDGCADAPSAVADSAPNEHVVAVRVTPGSPPKPVKSISPVKTLDDEFVVFVSDRATTDRWALRKTYHQVADLHCSIKGCVSASTCRRFACCGPLRRVAKARMPRQARRICFRFEATQMTLDAKAAQRTIGVEEYLNETIQATNGRDAECPSLDAARTALDAFLEVARRREAKASATIEALLHGLRITDAVSVHIECSVCLTSFRDDANAVQLPCLHVFHAPCAEQWLAKSTTCPVCRQPVTSS</sequence>
<dbReference type="STRING" id="1156394.T0S360"/>
<dbReference type="SMART" id="SM00184">
    <property type="entry name" value="RING"/>
    <property type="match status" value="1"/>
</dbReference>
<dbReference type="InterPro" id="IPR051834">
    <property type="entry name" value="RING_finger_E3_ligase"/>
</dbReference>
<evidence type="ECO:0000256" key="2">
    <source>
        <dbReference type="ARBA" id="ARBA00022771"/>
    </source>
</evidence>
<evidence type="ECO:0000259" key="5">
    <source>
        <dbReference type="PROSITE" id="PS50089"/>
    </source>
</evidence>
<dbReference type="Proteomes" id="UP000030762">
    <property type="component" value="Unassembled WGS sequence"/>
</dbReference>
<dbReference type="PROSITE" id="PS50089">
    <property type="entry name" value="ZF_RING_2"/>
    <property type="match status" value="1"/>
</dbReference>
<keyword evidence="3" id="KW-0862">Zinc</keyword>
<feature type="domain" description="RING-type" evidence="5">
    <location>
        <begin position="201"/>
        <end position="242"/>
    </location>
</feature>
<dbReference type="AlphaFoldDB" id="T0S360"/>
<dbReference type="Gene3D" id="3.30.40.10">
    <property type="entry name" value="Zinc/RING finger domain, C3HC4 (zinc finger)"/>
    <property type="match status" value="1"/>
</dbReference>
<dbReference type="InterPro" id="IPR013083">
    <property type="entry name" value="Znf_RING/FYVE/PHD"/>
</dbReference>
<reference evidence="6 7" key="1">
    <citation type="submission" date="2012-04" db="EMBL/GenBank/DDBJ databases">
        <title>The Genome Sequence of Saprolegnia declina VS20.</title>
        <authorList>
            <consortium name="The Broad Institute Genome Sequencing Platform"/>
            <person name="Russ C."/>
            <person name="Nusbaum C."/>
            <person name="Tyler B."/>
            <person name="van West P."/>
            <person name="Dieguez-Uribeondo J."/>
            <person name="de Bruijn I."/>
            <person name="Tripathy S."/>
            <person name="Jiang R."/>
            <person name="Young S.K."/>
            <person name="Zeng Q."/>
            <person name="Gargeya S."/>
            <person name="Fitzgerald M."/>
            <person name="Haas B."/>
            <person name="Abouelleil A."/>
            <person name="Alvarado L."/>
            <person name="Arachchi H.M."/>
            <person name="Berlin A."/>
            <person name="Chapman S.B."/>
            <person name="Goldberg J."/>
            <person name="Griggs A."/>
            <person name="Gujja S."/>
            <person name="Hansen M."/>
            <person name="Howarth C."/>
            <person name="Imamovic A."/>
            <person name="Larimer J."/>
            <person name="McCowen C."/>
            <person name="Montmayeur A."/>
            <person name="Murphy C."/>
            <person name="Neiman D."/>
            <person name="Pearson M."/>
            <person name="Priest M."/>
            <person name="Roberts A."/>
            <person name="Saif S."/>
            <person name="Shea T."/>
            <person name="Sisk P."/>
            <person name="Sykes S."/>
            <person name="Wortman J."/>
            <person name="Nusbaum C."/>
            <person name="Birren B."/>
        </authorList>
    </citation>
    <scope>NUCLEOTIDE SEQUENCE [LARGE SCALE GENOMIC DNA]</scope>
    <source>
        <strain evidence="6 7">VS20</strain>
    </source>
</reference>
<keyword evidence="2 4" id="KW-0863">Zinc-finger</keyword>
<name>T0S360_SAPDV</name>
<dbReference type="SMART" id="SM00744">
    <property type="entry name" value="RINGv"/>
    <property type="match status" value="1"/>
</dbReference>
<proteinExistence type="predicted"/>
<dbReference type="InterPro" id="IPR001841">
    <property type="entry name" value="Znf_RING"/>
</dbReference>
<dbReference type="OrthoDB" id="8062037at2759"/>